<organism evidence="7 8">
    <name type="scientific">Arxiozyma heterogenica</name>
    <dbReference type="NCBI Taxonomy" id="278026"/>
    <lineage>
        <taxon>Eukaryota</taxon>
        <taxon>Fungi</taxon>
        <taxon>Dikarya</taxon>
        <taxon>Ascomycota</taxon>
        <taxon>Saccharomycotina</taxon>
        <taxon>Saccharomycetes</taxon>
        <taxon>Saccharomycetales</taxon>
        <taxon>Saccharomycetaceae</taxon>
        <taxon>Arxiozyma</taxon>
    </lineage>
</organism>
<keyword evidence="3 6" id="KW-0687">Ribonucleoprotein</keyword>
<dbReference type="AlphaFoldDB" id="A0AAN7VZS1"/>
<dbReference type="GO" id="GO:0005763">
    <property type="term" value="C:mitochondrial small ribosomal subunit"/>
    <property type="evidence" value="ECO:0007669"/>
    <property type="project" value="TreeGrafter"/>
</dbReference>
<evidence type="ECO:0000256" key="5">
    <source>
        <dbReference type="ARBA" id="ARBA00042623"/>
    </source>
</evidence>
<dbReference type="Pfam" id="PF00380">
    <property type="entry name" value="Ribosomal_S9"/>
    <property type="match status" value="1"/>
</dbReference>
<dbReference type="GO" id="GO:0003735">
    <property type="term" value="F:structural constituent of ribosome"/>
    <property type="evidence" value="ECO:0007669"/>
    <property type="project" value="InterPro"/>
</dbReference>
<sequence length="279" mass="31989">MFIQLRSFSSMRTVLQNVTRTRIVPTLPTFYSANPVHENNINRLEYLLSKYSKIPRKLNISDPLLMAREKKTAVHWITLEEYRDITGSGVRLKPTQYKQLIYYLNKLNSLDPELISEEVRLEMDKYNRDKSTFSKRGPTHDGTYRIPELDSQGRSIAVGRRKSASAKCYTVRGEGLILVNNRPLNDYFVNIKDREAIMYPLQVIQGVGKFNIYALTSGGGCTGQADAISLALGKSLLAFNPLWKSRLHKAGCLTTDYRRVERKKPGKVKARKMPTWVKR</sequence>
<dbReference type="SUPFAM" id="SSF54211">
    <property type="entry name" value="Ribosomal protein S5 domain 2-like"/>
    <property type="match status" value="1"/>
</dbReference>
<comment type="caution">
    <text evidence="7">The sequence shown here is derived from an EMBL/GenBank/DDBJ whole genome shotgun (WGS) entry which is preliminary data.</text>
</comment>
<dbReference type="PANTHER" id="PTHR21569:SF1">
    <property type="entry name" value="SMALL RIBOSOMAL SUBUNIT PROTEIN US9M"/>
    <property type="match status" value="1"/>
</dbReference>
<dbReference type="Proteomes" id="UP001306508">
    <property type="component" value="Unassembled WGS sequence"/>
</dbReference>
<keyword evidence="8" id="KW-1185">Reference proteome</keyword>
<protein>
    <recommendedName>
        <fullName evidence="4">Small ribosomal subunit protein uS9m</fullName>
    </recommendedName>
    <alternativeName>
        <fullName evidence="5">37S ribosomal protein S9, mitochondrial</fullName>
    </alternativeName>
</protein>
<dbReference type="InterPro" id="IPR020568">
    <property type="entry name" value="Ribosomal_Su5_D2-typ_SF"/>
</dbReference>
<dbReference type="InterPro" id="IPR020574">
    <property type="entry name" value="Ribosomal_uS9_CS"/>
</dbReference>
<dbReference type="GO" id="GO:0003723">
    <property type="term" value="F:RNA binding"/>
    <property type="evidence" value="ECO:0007669"/>
    <property type="project" value="TreeGrafter"/>
</dbReference>
<gene>
    <name evidence="7" type="ORF">RI543_004555</name>
</gene>
<accession>A0AAN7VZS1</accession>
<dbReference type="FunFam" id="3.30.230.10:FF:000001">
    <property type="entry name" value="30S ribosomal protein S9"/>
    <property type="match status" value="1"/>
</dbReference>
<evidence type="ECO:0000313" key="8">
    <source>
        <dbReference type="Proteomes" id="UP001306508"/>
    </source>
</evidence>
<reference evidence="8" key="1">
    <citation type="submission" date="2023-07" db="EMBL/GenBank/DDBJ databases">
        <title>A draft genome of Kazachstania heterogenica Y-27499.</title>
        <authorList>
            <person name="Donic C."/>
            <person name="Kralova J.S."/>
            <person name="Fidel L."/>
            <person name="Ben-Dor S."/>
            <person name="Jung S."/>
        </authorList>
    </citation>
    <scope>NUCLEOTIDE SEQUENCE [LARGE SCALE GENOMIC DNA]</scope>
    <source>
        <strain evidence="8">Y27499</strain>
    </source>
</reference>
<dbReference type="PANTHER" id="PTHR21569">
    <property type="entry name" value="RIBOSOMAL PROTEIN S9"/>
    <property type="match status" value="1"/>
</dbReference>
<dbReference type="NCBIfam" id="NF001099">
    <property type="entry name" value="PRK00132.1"/>
    <property type="match status" value="1"/>
</dbReference>
<proteinExistence type="inferred from homology"/>
<dbReference type="InterPro" id="IPR023035">
    <property type="entry name" value="Ribosomal_uS9_bac/plastid"/>
</dbReference>
<dbReference type="InterPro" id="IPR014721">
    <property type="entry name" value="Ribsml_uS5_D2-typ_fold_subgr"/>
</dbReference>
<evidence type="ECO:0000256" key="6">
    <source>
        <dbReference type="RuleBase" id="RU003815"/>
    </source>
</evidence>
<evidence type="ECO:0000256" key="3">
    <source>
        <dbReference type="ARBA" id="ARBA00023274"/>
    </source>
</evidence>
<evidence type="ECO:0000313" key="7">
    <source>
        <dbReference type="EMBL" id="KAK5774021.1"/>
    </source>
</evidence>
<evidence type="ECO:0000256" key="2">
    <source>
        <dbReference type="ARBA" id="ARBA00022980"/>
    </source>
</evidence>
<dbReference type="InterPro" id="IPR000754">
    <property type="entry name" value="Ribosomal_uS9"/>
</dbReference>
<evidence type="ECO:0000256" key="4">
    <source>
        <dbReference type="ARBA" id="ARBA00039318"/>
    </source>
</evidence>
<name>A0AAN7VZS1_9SACH</name>
<dbReference type="EMBL" id="JAWIZZ010000056">
    <property type="protein sequence ID" value="KAK5774021.1"/>
    <property type="molecule type" value="Genomic_DNA"/>
</dbReference>
<dbReference type="Gene3D" id="3.30.230.10">
    <property type="match status" value="1"/>
</dbReference>
<evidence type="ECO:0000256" key="1">
    <source>
        <dbReference type="ARBA" id="ARBA00005251"/>
    </source>
</evidence>
<keyword evidence="2 6" id="KW-0689">Ribosomal protein</keyword>
<dbReference type="GO" id="GO:0006412">
    <property type="term" value="P:translation"/>
    <property type="evidence" value="ECO:0007669"/>
    <property type="project" value="InterPro"/>
</dbReference>
<comment type="similarity">
    <text evidence="1 6">Belongs to the universal ribosomal protein uS9 family.</text>
</comment>
<dbReference type="PROSITE" id="PS00360">
    <property type="entry name" value="RIBOSOMAL_S9"/>
    <property type="match status" value="1"/>
</dbReference>